<gene>
    <name evidence="1" type="ORF">J2Z69_000023</name>
</gene>
<comment type="caution">
    <text evidence="1">The sequence shown here is derived from an EMBL/GenBank/DDBJ whole genome shotgun (WGS) entry which is preliminary data.</text>
</comment>
<sequence>MEDEHQLTESQLTAAIQQLCQSKADEFRLIGYEHVTYSDVWECVSSKYKKDIIPPMHELVNDILSLKVMKFMNFLTISAYKGSHFN</sequence>
<dbReference type="RefSeq" id="WP_209858125.1">
    <property type="nucleotide sequence ID" value="NZ_JAGGLD010000001.1"/>
</dbReference>
<dbReference type="InterPro" id="IPR025716">
    <property type="entry name" value="Post-transcriptional_regulator"/>
</dbReference>
<evidence type="ECO:0000313" key="2">
    <source>
        <dbReference type="Proteomes" id="UP001519288"/>
    </source>
</evidence>
<organism evidence="1 2">
    <name type="scientific">Paenibacillus shirakamiensis</name>
    <dbReference type="NCBI Taxonomy" id="1265935"/>
    <lineage>
        <taxon>Bacteria</taxon>
        <taxon>Bacillati</taxon>
        <taxon>Bacillota</taxon>
        <taxon>Bacilli</taxon>
        <taxon>Bacillales</taxon>
        <taxon>Paenibacillaceae</taxon>
        <taxon>Paenibacillus</taxon>
    </lineage>
</organism>
<evidence type="ECO:0000313" key="1">
    <source>
        <dbReference type="EMBL" id="MBP1999004.1"/>
    </source>
</evidence>
<protein>
    <recommendedName>
        <fullName evidence="3">Post-transcriptional regulator</fullName>
    </recommendedName>
</protein>
<reference evidence="1 2" key="1">
    <citation type="submission" date="2021-03" db="EMBL/GenBank/DDBJ databases">
        <title>Genomic Encyclopedia of Type Strains, Phase IV (KMG-IV): sequencing the most valuable type-strain genomes for metagenomic binning, comparative biology and taxonomic classification.</title>
        <authorList>
            <person name="Goeker M."/>
        </authorList>
    </citation>
    <scope>NUCLEOTIDE SEQUENCE [LARGE SCALE GENOMIC DNA]</scope>
    <source>
        <strain evidence="1 2">DSM 26806</strain>
    </source>
</reference>
<dbReference type="EMBL" id="JAGGLD010000001">
    <property type="protein sequence ID" value="MBP1999004.1"/>
    <property type="molecule type" value="Genomic_DNA"/>
</dbReference>
<dbReference type="Pfam" id="PF13797">
    <property type="entry name" value="Post_transc_reg"/>
    <property type="match status" value="1"/>
</dbReference>
<dbReference type="Proteomes" id="UP001519288">
    <property type="component" value="Unassembled WGS sequence"/>
</dbReference>
<proteinExistence type="predicted"/>
<evidence type="ECO:0008006" key="3">
    <source>
        <dbReference type="Google" id="ProtNLM"/>
    </source>
</evidence>
<accession>A0ABS4JEI3</accession>
<keyword evidence="2" id="KW-1185">Reference proteome</keyword>
<name>A0ABS4JEI3_9BACL</name>